<dbReference type="EMBL" id="JARBJD010000054">
    <property type="protein sequence ID" value="KAK2956595.1"/>
    <property type="molecule type" value="Genomic_DNA"/>
</dbReference>
<gene>
    <name evidence="1" type="ORF">BLNAU_8435</name>
</gene>
<evidence type="ECO:0000313" key="1">
    <source>
        <dbReference type="EMBL" id="KAK2956595.1"/>
    </source>
</evidence>
<reference evidence="1 2" key="1">
    <citation type="journal article" date="2022" name="bioRxiv">
        <title>Genomics of Preaxostyla Flagellates Illuminates Evolutionary Transitions and the Path Towards Mitochondrial Loss.</title>
        <authorList>
            <person name="Novak L.V.F."/>
            <person name="Treitli S.C."/>
            <person name="Pyrih J."/>
            <person name="Halakuc P."/>
            <person name="Pipaliya S.V."/>
            <person name="Vacek V."/>
            <person name="Brzon O."/>
            <person name="Soukal P."/>
            <person name="Eme L."/>
            <person name="Dacks J.B."/>
            <person name="Karnkowska A."/>
            <person name="Elias M."/>
            <person name="Hampl V."/>
        </authorList>
    </citation>
    <scope>NUCLEOTIDE SEQUENCE [LARGE SCALE GENOMIC DNA]</scope>
    <source>
        <strain evidence="1">NAU3</strain>
        <tissue evidence="1">Gut</tissue>
    </source>
</reference>
<comment type="caution">
    <text evidence="1">The sequence shown here is derived from an EMBL/GenBank/DDBJ whole genome shotgun (WGS) entry which is preliminary data.</text>
</comment>
<organism evidence="1 2">
    <name type="scientific">Blattamonas nauphoetae</name>
    <dbReference type="NCBI Taxonomy" id="2049346"/>
    <lineage>
        <taxon>Eukaryota</taxon>
        <taxon>Metamonada</taxon>
        <taxon>Preaxostyla</taxon>
        <taxon>Oxymonadida</taxon>
        <taxon>Blattamonas</taxon>
    </lineage>
</organism>
<evidence type="ECO:0000313" key="2">
    <source>
        <dbReference type="Proteomes" id="UP001281761"/>
    </source>
</evidence>
<proteinExistence type="predicted"/>
<sequence length="480" mass="55376">MESLFFEPEIVDSLFLEHEDLIISTFKTVGTSSPPSAVLTTLARISLFPHLRIAHNSLSALYRVMKQDPRAFTLLPSPIFPPSSPYQQYFGLSFQAALTKRLRTVFSEFQTSLPTDPSHLPTYVQMTKDDPFKVTRSLNFCSYSFLIVPHLLGATPPIEIAPKIIRDFILFVKEALTTILTNISKVDRLIASLSSDSPPITQLVSNGDTEMTASLELLRNKISDPHKSSFQTTLLDDSSFPDLILNSLKLTGTEIGRHTVISISNIIVEFRFMKEKVMIENLVGRMFETVDFVSLPLSGSKTLFSLTKFIQRMSEPIGEDGEPHFEQYPLIRIYVFEPAKQFVKFMFRNSGKLVLNDKDKAELEALLCQIHRHVTKMELRSDEHDADFVSELVKWEIRQMVEMENDKSFTFFFQGMVYRSQEWNRDQHERQKRREVIWREYGWDDVFELRMMGMGVDTNQTVQRSVRRLMIELTLNADEI</sequence>
<dbReference type="Proteomes" id="UP001281761">
    <property type="component" value="Unassembled WGS sequence"/>
</dbReference>
<protein>
    <submittedName>
        <fullName evidence="1">Uncharacterized protein</fullName>
    </submittedName>
</protein>
<keyword evidence="2" id="KW-1185">Reference proteome</keyword>
<name>A0ABQ9XYM8_9EUKA</name>
<accession>A0ABQ9XYM8</accession>